<dbReference type="OrthoDB" id="1729285at2759"/>
<feature type="non-terminal residue" evidence="6">
    <location>
        <position position="1"/>
    </location>
</feature>
<proteinExistence type="predicted"/>
<keyword evidence="7" id="KW-1185">Reference proteome</keyword>
<sequence length="149" mass="17092">MCSGEARAAKATWAKRMCHMDHWAQWFKEKYPGIGHLSYVLDGDNVRHGLNKDLSFKPEDRAKNITRIGEVAKLFADAGIIFIASLISPYRQDRDVFRALLPENAFIEVISSLQMFLHIAFLNPDDFTWDKARSHHSNAKSRLIGHHIM</sequence>
<organism evidence="6 7">
    <name type="scientific">Colocasia esculenta</name>
    <name type="common">Wild taro</name>
    <name type="synonym">Arum esculentum</name>
    <dbReference type="NCBI Taxonomy" id="4460"/>
    <lineage>
        <taxon>Eukaryota</taxon>
        <taxon>Viridiplantae</taxon>
        <taxon>Streptophyta</taxon>
        <taxon>Embryophyta</taxon>
        <taxon>Tracheophyta</taxon>
        <taxon>Spermatophyta</taxon>
        <taxon>Magnoliopsida</taxon>
        <taxon>Liliopsida</taxon>
        <taxon>Araceae</taxon>
        <taxon>Aroideae</taxon>
        <taxon>Colocasieae</taxon>
        <taxon>Colocasia</taxon>
    </lineage>
</organism>
<feature type="domain" description="APS kinase" evidence="5">
    <location>
        <begin position="34"/>
        <end position="111"/>
    </location>
</feature>
<evidence type="ECO:0000256" key="2">
    <source>
        <dbReference type="ARBA" id="ARBA00022679"/>
    </source>
</evidence>
<evidence type="ECO:0000313" key="6">
    <source>
        <dbReference type="EMBL" id="MQM19423.1"/>
    </source>
</evidence>
<gene>
    <name evidence="6" type="ORF">Taro_052427</name>
</gene>
<dbReference type="GO" id="GO:0005524">
    <property type="term" value="F:ATP binding"/>
    <property type="evidence" value="ECO:0007669"/>
    <property type="project" value="UniProtKB-KW"/>
</dbReference>
<reference evidence="6" key="1">
    <citation type="submission" date="2017-07" db="EMBL/GenBank/DDBJ databases">
        <title>Taro Niue Genome Assembly and Annotation.</title>
        <authorList>
            <person name="Atibalentja N."/>
            <person name="Keating K."/>
            <person name="Fields C.J."/>
        </authorList>
    </citation>
    <scope>NUCLEOTIDE SEQUENCE</scope>
    <source>
        <strain evidence="6">Niue_2</strain>
        <tissue evidence="6">Leaf</tissue>
    </source>
</reference>
<dbReference type="GO" id="GO:0004020">
    <property type="term" value="F:adenylylsulfate kinase activity"/>
    <property type="evidence" value="ECO:0007669"/>
    <property type="project" value="TreeGrafter"/>
</dbReference>
<dbReference type="AlphaFoldDB" id="A0A843XJP5"/>
<dbReference type="EMBL" id="NMUH01008904">
    <property type="protein sequence ID" value="MQM19423.1"/>
    <property type="molecule type" value="Genomic_DNA"/>
</dbReference>
<protein>
    <recommendedName>
        <fullName evidence="5">APS kinase domain-containing protein</fullName>
    </recommendedName>
</protein>
<name>A0A843XJP5_COLES</name>
<dbReference type="InterPro" id="IPR059117">
    <property type="entry name" value="APS_kinase_dom"/>
</dbReference>
<comment type="caution">
    <text evidence="6">The sequence shown here is derived from an EMBL/GenBank/DDBJ whole genome shotgun (WGS) entry which is preliminary data.</text>
</comment>
<accession>A0A843XJP5</accession>
<dbReference type="GO" id="GO:0000103">
    <property type="term" value="P:sulfate assimilation"/>
    <property type="evidence" value="ECO:0007669"/>
    <property type="project" value="TreeGrafter"/>
</dbReference>
<evidence type="ECO:0000313" key="7">
    <source>
        <dbReference type="Proteomes" id="UP000652761"/>
    </source>
</evidence>
<dbReference type="PANTHER" id="PTHR11055">
    <property type="entry name" value="BIFUNCTIONAL 3'-PHOSPHOADENOSINE 5'-PHOSPHOSULFATE SYNTHASE"/>
    <property type="match status" value="1"/>
</dbReference>
<dbReference type="Gene3D" id="3.40.50.300">
    <property type="entry name" value="P-loop containing nucleotide triphosphate hydrolases"/>
    <property type="match status" value="1"/>
</dbReference>
<dbReference type="InterPro" id="IPR027417">
    <property type="entry name" value="P-loop_NTPase"/>
</dbReference>
<evidence type="ECO:0000256" key="4">
    <source>
        <dbReference type="ARBA" id="ARBA00022840"/>
    </source>
</evidence>
<evidence type="ECO:0000259" key="5">
    <source>
        <dbReference type="Pfam" id="PF01583"/>
    </source>
</evidence>
<keyword evidence="3" id="KW-0547">Nucleotide-binding</keyword>
<evidence type="ECO:0000256" key="1">
    <source>
        <dbReference type="ARBA" id="ARBA00004678"/>
    </source>
</evidence>
<keyword evidence="4" id="KW-0067">ATP-binding</keyword>
<comment type="pathway">
    <text evidence="1">Sulfur metabolism.</text>
</comment>
<evidence type="ECO:0000256" key="3">
    <source>
        <dbReference type="ARBA" id="ARBA00022741"/>
    </source>
</evidence>
<dbReference type="Proteomes" id="UP000652761">
    <property type="component" value="Unassembled WGS sequence"/>
</dbReference>
<dbReference type="SUPFAM" id="SSF52540">
    <property type="entry name" value="P-loop containing nucleoside triphosphate hydrolases"/>
    <property type="match status" value="1"/>
</dbReference>
<keyword evidence="2" id="KW-0808">Transferase</keyword>
<dbReference type="PANTHER" id="PTHR11055:SF1">
    <property type="entry name" value="PAPS SYNTHETASE, ISOFORM D"/>
    <property type="match status" value="1"/>
</dbReference>
<dbReference type="Pfam" id="PF01583">
    <property type="entry name" value="APS_kinase"/>
    <property type="match status" value="1"/>
</dbReference>